<name>U9SNJ2_RHIID</name>
<dbReference type="EMBL" id="KI301139">
    <property type="protein sequence ID" value="ERZ95567.1"/>
    <property type="molecule type" value="Genomic_DNA"/>
</dbReference>
<reference evidence="1" key="1">
    <citation type="submission" date="2013-07" db="EMBL/GenBank/DDBJ databases">
        <title>The genome of an arbuscular mycorrhizal fungus provides insights into the evolution of the oldest plant symbiosis.</title>
        <authorList>
            <consortium name="DOE Joint Genome Institute"/>
            <person name="Tisserant E."/>
            <person name="Malbreil M."/>
            <person name="Kuo A."/>
            <person name="Kohler A."/>
            <person name="Symeonidi A."/>
            <person name="Balestrini R."/>
            <person name="Charron P."/>
            <person name="Duensing N."/>
            <person name="Frei-dit-Frey N."/>
            <person name="Gianinazzi-Pearson V."/>
            <person name="Gilbert B."/>
            <person name="Handa Y."/>
            <person name="Hijri M."/>
            <person name="Kaul R."/>
            <person name="Kawaguchi M."/>
            <person name="Krajinski F."/>
            <person name="Lammers P."/>
            <person name="Lapierre D."/>
            <person name="Masclaux F.G."/>
            <person name="Murat C."/>
            <person name="Morin E."/>
            <person name="Ndikumana S."/>
            <person name="Pagni M."/>
            <person name="Petitpierre D."/>
            <person name="Requena N."/>
            <person name="Rosikiewicz P."/>
            <person name="Riley R."/>
            <person name="Saito K."/>
            <person name="San Clemente H."/>
            <person name="Shapiro H."/>
            <person name="van Tuinen D."/>
            <person name="Becard G."/>
            <person name="Bonfante P."/>
            <person name="Paszkowski U."/>
            <person name="Shachar-Hill Y."/>
            <person name="Young J.P."/>
            <person name="Sanders I.R."/>
            <person name="Henrissat B."/>
            <person name="Rensing S.A."/>
            <person name="Grigoriev I.V."/>
            <person name="Corradi N."/>
            <person name="Roux C."/>
            <person name="Martin F."/>
        </authorList>
    </citation>
    <scope>NUCLEOTIDE SEQUENCE</scope>
    <source>
        <strain evidence="1">DAOM 197198</strain>
    </source>
</reference>
<organism evidence="1">
    <name type="scientific">Rhizophagus irregularis (strain DAOM 181602 / DAOM 197198 / MUCL 43194)</name>
    <name type="common">Arbuscular mycorrhizal fungus</name>
    <name type="synonym">Glomus intraradices</name>
    <dbReference type="NCBI Taxonomy" id="747089"/>
    <lineage>
        <taxon>Eukaryota</taxon>
        <taxon>Fungi</taxon>
        <taxon>Fungi incertae sedis</taxon>
        <taxon>Mucoromycota</taxon>
        <taxon>Glomeromycotina</taxon>
        <taxon>Glomeromycetes</taxon>
        <taxon>Glomerales</taxon>
        <taxon>Glomeraceae</taxon>
        <taxon>Rhizophagus</taxon>
    </lineage>
</organism>
<dbReference type="HOGENOM" id="CLU_1778468_0_0_1"/>
<gene>
    <name evidence="1" type="ORF">GLOINDRAFT_89985</name>
</gene>
<evidence type="ECO:0000313" key="1">
    <source>
        <dbReference type="EMBL" id="ERZ95567.1"/>
    </source>
</evidence>
<sequence length="146" mass="16027">MHVDADGSIVSSGSMMPLTDSGSEAFPFSGRFLVVVILKGVDEKISLVLIDECDASSLFCLEVTLLKWVVSSSIRLFNWGYLDVVGVLLFCKRLKVSDNFSILASNFAVIASASSERFVDVTIIVRVELNHMIVVGFCVIIDRNLF</sequence>
<proteinExistence type="predicted"/>
<protein>
    <submittedName>
        <fullName evidence="1">Uncharacterized protein</fullName>
    </submittedName>
</protein>
<accession>U9SNJ2</accession>
<dbReference type="AlphaFoldDB" id="U9SNJ2"/>